<gene>
    <name evidence="1" type="ORF">DPMN_026388</name>
</gene>
<comment type="caution">
    <text evidence="1">The sequence shown here is derived from an EMBL/GenBank/DDBJ whole genome shotgun (WGS) entry which is preliminary data.</text>
</comment>
<dbReference type="EMBL" id="JAIWYP010000002">
    <property type="protein sequence ID" value="KAH3863403.1"/>
    <property type="molecule type" value="Genomic_DNA"/>
</dbReference>
<proteinExistence type="predicted"/>
<keyword evidence="2" id="KW-1185">Reference proteome</keyword>
<dbReference type="AlphaFoldDB" id="A0A9D4LTB0"/>
<dbReference type="Proteomes" id="UP000828390">
    <property type="component" value="Unassembled WGS sequence"/>
</dbReference>
<evidence type="ECO:0000313" key="2">
    <source>
        <dbReference type="Proteomes" id="UP000828390"/>
    </source>
</evidence>
<organism evidence="1 2">
    <name type="scientific">Dreissena polymorpha</name>
    <name type="common">Zebra mussel</name>
    <name type="synonym">Mytilus polymorpha</name>
    <dbReference type="NCBI Taxonomy" id="45954"/>
    <lineage>
        <taxon>Eukaryota</taxon>
        <taxon>Metazoa</taxon>
        <taxon>Spiralia</taxon>
        <taxon>Lophotrochozoa</taxon>
        <taxon>Mollusca</taxon>
        <taxon>Bivalvia</taxon>
        <taxon>Autobranchia</taxon>
        <taxon>Heteroconchia</taxon>
        <taxon>Euheterodonta</taxon>
        <taxon>Imparidentia</taxon>
        <taxon>Neoheterodontei</taxon>
        <taxon>Myida</taxon>
        <taxon>Dreissenoidea</taxon>
        <taxon>Dreissenidae</taxon>
        <taxon>Dreissena</taxon>
    </lineage>
</organism>
<sequence>MTNFPVLSGHATTKLVFIMVYQMDNSCKHTIMVSLRMVQAWPGQAVSDNC</sequence>
<evidence type="ECO:0000313" key="1">
    <source>
        <dbReference type="EMBL" id="KAH3863403.1"/>
    </source>
</evidence>
<name>A0A9D4LTB0_DREPO</name>
<reference evidence="1" key="2">
    <citation type="submission" date="2020-11" db="EMBL/GenBank/DDBJ databases">
        <authorList>
            <person name="McCartney M.A."/>
            <person name="Auch B."/>
            <person name="Kono T."/>
            <person name="Mallez S."/>
            <person name="Becker A."/>
            <person name="Gohl D.M."/>
            <person name="Silverstein K.A.T."/>
            <person name="Koren S."/>
            <person name="Bechman K.B."/>
            <person name="Herman A."/>
            <person name="Abrahante J.E."/>
            <person name="Garbe J."/>
        </authorList>
    </citation>
    <scope>NUCLEOTIDE SEQUENCE</scope>
    <source>
        <strain evidence="1">Duluth1</strain>
        <tissue evidence="1">Whole animal</tissue>
    </source>
</reference>
<protein>
    <submittedName>
        <fullName evidence="1">Uncharacterized protein</fullName>
    </submittedName>
</protein>
<accession>A0A9D4LTB0</accession>
<reference evidence="1" key="1">
    <citation type="journal article" date="2019" name="bioRxiv">
        <title>The Genome of the Zebra Mussel, Dreissena polymorpha: A Resource for Invasive Species Research.</title>
        <authorList>
            <person name="McCartney M.A."/>
            <person name="Auch B."/>
            <person name="Kono T."/>
            <person name="Mallez S."/>
            <person name="Zhang Y."/>
            <person name="Obille A."/>
            <person name="Becker A."/>
            <person name="Abrahante J.E."/>
            <person name="Garbe J."/>
            <person name="Badalamenti J.P."/>
            <person name="Herman A."/>
            <person name="Mangelson H."/>
            <person name="Liachko I."/>
            <person name="Sullivan S."/>
            <person name="Sone E.D."/>
            <person name="Koren S."/>
            <person name="Silverstein K.A.T."/>
            <person name="Beckman K.B."/>
            <person name="Gohl D.M."/>
        </authorList>
    </citation>
    <scope>NUCLEOTIDE SEQUENCE</scope>
    <source>
        <strain evidence="1">Duluth1</strain>
        <tissue evidence="1">Whole animal</tissue>
    </source>
</reference>